<feature type="non-terminal residue" evidence="2">
    <location>
        <position position="1"/>
    </location>
</feature>
<dbReference type="Proteomes" id="UP000789759">
    <property type="component" value="Unassembled WGS sequence"/>
</dbReference>
<proteinExistence type="predicted"/>
<name>A0A9N9IWM1_9GLOM</name>
<feature type="domain" description="Methyltransferase" evidence="1">
    <location>
        <begin position="58"/>
        <end position="138"/>
    </location>
</feature>
<dbReference type="InterPro" id="IPR041698">
    <property type="entry name" value="Methyltransf_25"/>
</dbReference>
<evidence type="ECO:0000313" key="3">
    <source>
        <dbReference type="Proteomes" id="UP000789759"/>
    </source>
</evidence>
<dbReference type="InterPro" id="IPR029063">
    <property type="entry name" value="SAM-dependent_MTases_sf"/>
</dbReference>
<organism evidence="2 3">
    <name type="scientific">Cetraspora pellucida</name>
    <dbReference type="NCBI Taxonomy" id="1433469"/>
    <lineage>
        <taxon>Eukaryota</taxon>
        <taxon>Fungi</taxon>
        <taxon>Fungi incertae sedis</taxon>
        <taxon>Mucoromycota</taxon>
        <taxon>Glomeromycotina</taxon>
        <taxon>Glomeromycetes</taxon>
        <taxon>Diversisporales</taxon>
        <taxon>Gigasporaceae</taxon>
        <taxon>Cetraspora</taxon>
    </lineage>
</organism>
<dbReference type="GO" id="GO:0008757">
    <property type="term" value="F:S-adenosylmethionine-dependent methyltransferase activity"/>
    <property type="evidence" value="ECO:0007669"/>
    <property type="project" value="InterPro"/>
</dbReference>
<dbReference type="CDD" id="cd02440">
    <property type="entry name" value="AdoMet_MTases"/>
    <property type="match status" value="1"/>
</dbReference>
<comment type="caution">
    <text evidence="2">The sequence shown here is derived from an EMBL/GenBank/DDBJ whole genome shotgun (WGS) entry which is preliminary data.</text>
</comment>
<dbReference type="AlphaFoldDB" id="A0A9N9IWM1"/>
<reference evidence="2" key="1">
    <citation type="submission" date="2021-06" db="EMBL/GenBank/DDBJ databases">
        <authorList>
            <person name="Kallberg Y."/>
            <person name="Tangrot J."/>
            <person name="Rosling A."/>
        </authorList>
    </citation>
    <scope>NUCLEOTIDE SEQUENCE</scope>
    <source>
        <strain evidence="2">FL966</strain>
    </source>
</reference>
<dbReference type="OrthoDB" id="2439293at2759"/>
<evidence type="ECO:0000313" key="2">
    <source>
        <dbReference type="EMBL" id="CAG8751406.1"/>
    </source>
</evidence>
<accession>A0A9N9IWM1</accession>
<protein>
    <submittedName>
        <fullName evidence="2">9225_t:CDS:1</fullName>
    </submittedName>
</protein>
<dbReference type="Gene3D" id="3.40.50.150">
    <property type="entry name" value="Vaccinia Virus protein VP39"/>
    <property type="match status" value="1"/>
</dbReference>
<dbReference type="EMBL" id="CAJVQA010017975">
    <property type="protein sequence ID" value="CAG8751406.1"/>
    <property type="molecule type" value="Genomic_DNA"/>
</dbReference>
<evidence type="ECO:0000259" key="1">
    <source>
        <dbReference type="Pfam" id="PF13649"/>
    </source>
</evidence>
<dbReference type="PRINTS" id="PR00996">
    <property type="entry name" value="CHERMTFRASE"/>
</dbReference>
<gene>
    <name evidence="2" type="ORF">CPELLU_LOCUS14724</name>
</gene>
<keyword evidence="3" id="KW-1185">Reference proteome</keyword>
<sequence>MSHHSQTKKYESLDIIIPVEEEELNNTRFYTHNIYEHLYNGRIGAPVREKLLNGAKVAADYPNSEFYGVDFAIPDYFVSPYFGDKANVTFIECDIYKKLPFPDNEFDYVFSKDKCLYMERSKFQQVLLELFRVLKPGGWLETGKAEHILCRAIDTQIKGGYAFGEFITEVILFIYRSSRDYLAPFMNISLEEYDSLLNNAESEFIAEDNKTTLKNKQ</sequence>
<dbReference type="InterPro" id="IPR000780">
    <property type="entry name" value="CheR_MeTrfase"/>
</dbReference>
<dbReference type="SUPFAM" id="SSF53335">
    <property type="entry name" value="S-adenosyl-L-methionine-dependent methyltransferases"/>
    <property type="match status" value="1"/>
</dbReference>
<dbReference type="Pfam" id="PF13649">
    <property type="entry name" value="Methyltransf_25"/>
    <property type="match status" value="1"/>
</dbReference>